<proteinExistence type="predicted"/>
<organism evidence="1">
    <name type="scientific">Anguilla anguilla</name>
    <name type="common">European freshwater eel</name>
    <name type="synonym">Muraena anguilla</name>
    <dbReference type="NCBI Taxonomy" id="7936"/>
    <lineage>
        <taxon>Eukaryota</taxon>
        <taxon>Metazoa</taxon>
        <taxon>Chordata</taxon>
        <taxon>Craniata</taxon>
        <taxon>Vertebrata</taxon>
        <taxon>Euteleostomi</taxon>
        <taxon>Actinopterygii</taxon>
        <taxon>Neopterygii</taxon>
        <taxon>Teleostei</taxon>
        <taxon>Anguilliformes</taxon>
        <taxon>Anguillidae</taxon>
        <taxon>Anguilla</taxon>
    </lineage>
</organism>
<dbReference type="AlphaFoldDB" id="A0A0E9QH08"/>
<accession>A0A0E9QH08</accession>
<name>A0A0E9QH08_ANGAN</name>
<sequence length="27" mass="3367">MRFVQWHWSLSRLFGALWLVSQPTYRT</sequence>
<dbReference type="EMBL" id="GBXM01092508">
    <property type="protein sequence ID" value="JAH16069.1"/>
    <property type="molecule type" value="Transcribed_RNA"/>
</dbReference>
<protein>
    <submittedName>
        <fullName evidence="1">Uncharacterized protein</fullName>
    </submittedName>
</protein>
<evidence type="ECO:0000313" key="1">
    <source>
        <dbReference type="EMBL" id="JAH16069.1"/>
    </source>
</evidence>
<reference evidence="1" key="1">
    <citation type="submission" date="2014-11" db="EMBL/GenBank/DDBJ databases">
        <authorList>
            <person name="Amaro Gonzalez C."/>
        </authorList>
    </citation>
    <scope>NUCLEOTIDE SEQUENCE</scope>
</reference>
<reference evidence="1" key="2">
    <citation type="journal article" date="2015" name="Fish Shellfish Immunol.">
        <title>Early steps in the European eel (Anguilla anguilla)-Vibrio vulnificus interaction in the gills: Role of the RtxA13 toxin.</title>
        <authorList>
            <person name="Callol A."/>
            <person name="Pajuelo D."/>
            <person name="Ebbesson L."/>
            <person name="Teles M."/>
            <person name="MacKenzie S."/>
            <person name="Amaro C."/>
        </authorList>
    </citation>
    <scope>NUCLEOTIDE SEQUENCE</scope>
</reference>